<dbReference type="InterPro" id="IPR001482">
    <property type="entry name" value="T2SS/T4SS_dom"/>
</dbReference>
<dbReference type="GO" id="GO:0016887">
    <property type="term" value="F:ATP hydrolysis activity"/>
    <property type="evidence" value="ECO:0007669"/>
    <property type="project" value="InterPro"/>
</dbReference>
<dbReference type="EMBL" id="CP003243">
    <property type="protein sequence ID" value="AFC98805.1"/>
    <property type="molecule type" value="Genomic_DNA"/>
</dbReference>
<dbReference type="InterPro" id="IPR027417">
    <property type="entry name" value="P-loop_NTPase"/>
</dbReference>
<proteinExistence type="inferred from homology"/>
<dbReference type="PANTHER" id="PTHR30486">
    <property type="entry name" value="TWITCHING MOTILITY PROTEIN PILT"/>
    <property type="match status" value="1"/>
</dbReference>
<dbReference type="OrthoDB" id="33500at2157"/>
<dbReference type="GeneID" id="11970789"/>
<dbReference type="eggNOG" id="arCOG01817">
    <property type="taxonomic scope" value="Archaea"/>
</dbReference>
<dbReference type="InterPro" id="IPR050921">
    <property type="entry name" value="T4SS_GSP_E_ATPase"/>
</dbReference>
<reference evidence="3 4" key="1">
    <citation type="journal article" date="2012" name="J. Bacteriol.">
        <title>Complete genome sequence of a thermophilic methanogen, Methanocella conradii HZ254, isolated from Chinese rice field soil.</title>
        <authorList>
            <person name="Lu Z."/>
            <person name="Lu Y."/>
        </authorList>
    </citation>
    <scope>NUCLEOTIDE SEQUENCE [LARGE SCALE GENOMIC DNA]</scope>
    <source>
        <strain evidence="4">DSM 24694 / JCM 17849 / CGMCC 1.5162 / HZ254</strain>
    </source>
</reference>
<evidence type="ECO:0000259" key="2">
    <source>
        <dbReference type="Pfam" id="PF00437"/>
    </source>
</evidence>
<accession>H8I5B1</accession>
<dbReference type="STRING" id="1041930.Mtc_0030"/>
<feature type="domain" description="Bacterial type II secretion system protein E" evidence="2">
    <location>
        <begin position="203"/>
        <end position="396"/>
    </location>
</feature>
<dbReference type="KEGG" id="mez:Mtc_0030"/>
<name>H8I5B1_METCZ</name>
<protein>
    <submittedName>
        <fullName evidence="3">Type II secretion system protein E</fullName>
    </submittedName>
</protein>
<dbReference type="Gene3D" id="3.30.450.380">
    <property type="match status" value="1"/>
</dbReference>
<dbReference type="HOGENOM" id="CLU_005379_2_2_2"/>
<evidence type="ECO:0000313" key="4">
    <source>
        <dbReference type="Proteomes" id="UP000005233"/>
    </source>
</evidence>
<evidence type="ECO:0000313" key="3">
    <source>
        <dbReference type="EMBL" id="AFC98805.1"/>
    </source>
</evidence>
<dbReference type="Proteomes" id="UP000005233">
    <property type="component" value="Chromosome"/>
</dbReference>
<keyword evidence="4" id="KW-1185">Reference proteome</keyword>
<dbReference type="Pfam" id="PF00437">
    <property type="entry name" value="T2SSE"/>
    <property type="match status" value="1"/>
</dbReference>
<dbReference type="RefSeq" id="WP_014404644.1">
    <property type="nucleotide sequence ID" value="NC_017034.1"/>
</dbReference>
<dbReference type="SUPFAM" id="SSF52540">
    <property type="entry name" value="P-loop containing nucleoside triphosphate hydrolases"/>
    <property type="match status" value="1"/>
</dbReference>
<dbReference type="Gene3D" id="3.40.50.300">
    <property type="entry name" value="P-loop containing nucleotide triphosphate hydrolases"/>
    <property type="match status" value="1"/>
</dbReference>
<organism evidence="3 4">
    <name type="scientific">Methanocella conradii (strain DSM 24694 / JCM 17849 / CGMCC 1.5162 / HZ254)</name>
    <dbReference type="NCBI Taxonomy" id="1041930"/>
    <lineage>
        <taxon>Archaea</taxon>
        <taxon>Methanobacteriati</taxon>
        <taxon>Methanobacteriota</taxon>
        <taxon>Stenosarchaea group</taxon>
        <taxon>Methanomicrobia</taxon>
        <taxon>Methanocellales</taxon>
        <taxon>Methanocellaceae</taxon>
        <taxon>Methanocella</taxon>
    </lineage>
</organism>
<gene>
    <name evidence="3" type="ordered locus">Mtc_0030</name>
</gene>
<dbReference type="PANTHER" id="PTHR30486:SF6">
    <property type="entry name" value="TYPE IV PILUS RETRACTATION ATPASE PILT"/>
    <property type="match status" value="1"/>
</dbReference>
<comment type="similarity">
    <text evidence="1">Belongs to the GSP E family.</text>
</comment>
<evidence type="ECO:0000256" key="1">
    <source>
        <dbReference type="ARBA" id="ARBA00006611"/>
    </source>
</evidence>
<sequence>MSLSREALLSVDDDGPRKKLGGAIKEGLAIGPAIEEQKASPPTTGNMGAEVVKSYRINGSCGVQIIWDDVAGKCRYELLEPTMSPDECRIYEGIISELHKKPRAELEAMKKIGGRERIRQKFERLCMERSVPGPLKEKMRYYVERDFWGYKKIDALLKDPNVEDVSCNGYGSPVYVYVPEFESIPTNITFSGEDELDDFILYLVQKGGKSISAAHPIQDVALPDGSRLNGTIYREVSSNGTTFSIRVANRTRRAAELLRQRTFSPESMAFLWLAMENRCSMAFIGGTASGKTAALNAVSGFITDRHKVVTIEDTREVRLASQNWTPLVVRETGESPISEFDLLVAAFRQRPEYVIVGEVRTPEGARAAIHGINSGHTVLMTFHAESAWSFFNRIMNAPFNIPPHTAASLSLCVNLAMVSVQPGPVDIKVRRCRSICELAGVNDDGTLSINTLFEWDPAADSISMIEGPSKVLEKIRSERVWSEDRLIEELSARAAVLRWVGENNVGDEERIKKIVESFYRDRKGLLRFMKEHPSFKGDITLGDYAYD</sequence>
<dbReference type="AlphaFoldDB" id="H8I5B1"/>